<dbReference type="InterPro" id="IPR036515">
    <property type="entry name" value="Transposase_17_sf"/>
</dbReference>
<comment type="caution">
    <text evidence="2">The sequence shown here is derived from an EMBL/GenBank/DDBJ whole genome shotgun (WGS) entry which is preliminary data.</text>
</comment>
<dbReference type="Pfam" id="PF01797">
    <property type="entry name" value="Y1_Tnp"/>
    <property type="match status" value="1"/>
</dbReference>
<proteinExistence type="predicted"/>
<dbReference type="AlphaFoldDB" id="A0A0G0XS29"/>
<dbReference type="GO" id="GO:0003677">
    <property type="term" value="F:DNA binding"/>
    <property type="evidence" value="ECO:0007669"/>
    <property type="project" value="InterPro"/>
</dbReference>
<dbReference type="SMART" id="SM01321">
    <property type="entry name" value="Y1_Tnp"/>
    <property type="match status" value="1"/>
</dbReference>
<dbReference type="EMBL" id="LCAW01000003">
    <property type="protein sequence ID" value="KKR99730.1"/>
    <property type="molecule type" value="Genomic_DNA"/>
</dbReference>
<evidence type="ECO:0000313" key="2">
    <source>
        <dbReference type="EMBL" id="KKR99730.1"/>
    </source>
</evidence>
<protein>
    <recommendedName>
        <fullName evidence="1">Transposase IS200-like domain-containing protein</fullName>
    </recommendedName>
</protein>
<dbReference type="PANTHER" id="PTHR34322:SF2">
    <property type="entry name" value="TRANSPOSASE IS200-LIKE DOMAIN-CONTAINING PROTEIN"/>
    <property type="match status" value="1"/>
</dbReference>
<accession>A0A0G0XS29</accession>
<organism evidence="2 3">
    <name type="scientific">Candidatus Uhrbacteria bacterium GW2011_GWC1_41_20</name>
    <dbReference type="NCBI Taxonomy" id="1618983"/>
    <lineage>
        <taxon>Bacteria</taxon>
        <taxon>Candidatus Uhriibacteriota</taxon>
    </lineage>
</organism>
<evidence type="ECO:0000259" key="1">
    <source>
        <dbReference type="SMART" id="SM01321"/>
    </source>
</evidence>
<dbReference type="PATRIC" id="fig|1618983.3.peg.165"/>
<dbReference type="Proteomes" id="UP000033930">
    <property type="component" value="Unassembled WGS sequence"/>
</dbReference>
<dbReference type="SUPFAM" id="SSF143422">
    <property type="entry name" value="Transposase IS200-like"/>
    <property type="match status" value="1"/>
</dbReference>
<dbReference type="Gene3D" id="3.30.70.1290">
    <property type="entry name" value="Transposase IS200-like"/>
    <property type="match status" value="1"/>
</dbReference>
<dbReference type="PANTHER" id="PTHR34322">
    <property type="entry name" value="TRANSPOSASE, Y1_TNP DOMAIN-CONTAINING"/>
    <property type="match status" value="1"/>
</dbReference>
<dbReference type="GO" id="GO:0006313">
    <property type="term" value="P:DNA transposition"/>
    <property type="evidence" value="ECO:0007669"/>
    <property type="project" value="InterPro"/>
</dbReference>
<reference evidence="2 3" key="1">
    <citation type="journal article" date="2015" name="Nature">
        <title>rRNA introns, odd ribosomes, and small enigmatic genomes across a large radiation of phyla.</title>
        <authorList>
            <person name="Brown C.T."/>
            <person name="Hug L.A."/>
            <person name="Thomas B.C."/>
            <person name="Sharon I."/>
            <person name="Castelle C.J."/>
            <person name="Singh A."/>
            <person name="Wilkins M.J."/>
            <person name="Williams K.H."/>
            <person name="Banfield J.F."/>
        </authorList>
    </citation>
    <scope>NUCLEOTIDE SEQUENCE [LARGE SCALE GENOMIC DNA]</scope>
</reference>
<name>A0A0G0XS29_9BACT</name>
<sequence>MRRENLVNDGFYHIYNRSVDKQPLFKSDYDRKFFLYNLKRFNKSKQLVDIVCYCLMDNHFHLLLRQKIDGGISKFMQKIGISSTVRYNDISRRTGCIFEGPYKVKEIDNDGYLLHISRYIHLNPLKYLFPDWKVKGVDNVQEAIKYLQNYQWSSYPRLFSKCNNVCNSQSIYDEFDCSEEYDKFLIDWIKYGCPMNIDFGLKI</sequence>
<dbReference type="GO" id="GO:0004803">
    <property type="term" value="F:transposase activity"/>
    <property type="evidence" value="ECO:0007669"/>
    <property type="project" value="InterPro"/>
</dbReference>
<evidence type="ECO:0000313" key="3">
    <source>
        <dbReference type="Proteomes" id="UP000033930"/>
    </source>
</evidence>
<gene>
    <name evidence="2" type="ORF">UU50_C0003G0035</name>
</gene>
<dbReference type="InterPro" id="IPR002686">
    <property type="entry name" value="Transposase_17"/>
</dbReference>
<feature type="domain" description="Transposase IS200-like" evidence="1">
    <location>
        <begin position="7"/>
        <end position="123"/>
    </location>
</feature>